<organism evidence="15 16">
    <name type="scientific">Legionella impletisoli</name>
    <dbReference type="NCBI Taxonomy" id="343510"/>
    <lineage>
        <taxon>Bacteria</taxon>
        <taxon>Pseudomonadati</taxon>
        <taxon>Pseudomonadota</taxon>
        <taxon>Gammaproteobacteria</taxon>
        <taxon>Legionellales</taxon>
        <taxon>Legionellaceae</taxon>
        <taxon>Legionella</taxon>
    </lineage>
</organism>
<dbReference type="PROSITE" id="PS00943">
    <property type="entry name" value="UBIA"/>
    <property type="match status" value="1"/>
</dbReference>
<dbReference type="GO" id="GO:0008495">
    <property type="term" value="F:protoheme IX farnesyltransferase activity"/>
    <property type="evidence" value="ECO:0007669"/>
    <property type="project" value="UniProtKB-UniRule"/>
</dbReference>
<keyword evidence="4 14" id="KW-1003">Cell membrane</keyword>
<feature type="transmembrane region" description="Helical" evidence="14">
    <location>
        <begin position="24"/>
        <end position="44"/>
    </location>
</feature>
<dbReference type="InterPro" id="IPR006369">
    <property type="entry name" value="Protohaem_IX_farnesylTrfase"/>
</dbReference>
<dbReference type="PANTHER" id="PTHR43448:SF7">
    <property type="entry name" value="4-HYDROXYBENZOATE SOLANESYLTRANSFERASE"/>
    <property type="match status" value="1"/>
</dbReference>
<sequence length="294" mass="32764">MHLKLNLPLTASWRDYLELCKPKVVALMLLTVLVGMYLAVPGWVAVETLVASLTGIGLCAGSAAAINHLVDKRIDAIMARTRKRPIARGRLSEKQGLWFAMALGSVGLIILSLFVNTLTAILTFITLIGYAGIYTGYLKRATPQNIVIGGLAGAAPPLLGWTAVTNQLDPHALLLVLIIFTWTPPHFWALAIYRFEDYKDAEIPMLPVTHGIRFTKLNVLLYTILLIVVTCLPFLVEMSGWLYLTGALVLGGRFLYWAIVLYRSNKPVVAMRTFRYSIVYLMLLFLFLLLDHYI</sequence>
<dbReference type="Gene3D" id="1.10.357.140">
    <property type="entry name" value="UbiA prenyltransferase"/>
    <property type="match status" value="1"/>
</dbReference>
<feature type="transmembrane region" description="Helical" evidence="14">
    <location>
        <begin position="214"/>
        <end position="235"/>
    </location>
</feature>
<dbReference type="OrthoDB" id="9814417at2"/>
<feature type="transmembrane region" description="Helical" evidence="14">
    <location>
        <begin position="121"/>
        <end position="138"/>
    </location>
</feature>
<feature type="transmembrane region" description="Helical" evidence="14">
    <location>
        <begin position="50"/>
        <end position="70"/>
    </location>
</feature>
<dbReference type="Proteomes" id="UP000630149">
    <property type="component" value="Unassembled WGS sequence"/>
</dbReference>
<dbReference type="HAMAP" id="MF_00154">
    <property type="entry name" value="CyoE_CtaB"/>
    <property type="match status" value="1"/>
</dbReference>
<keyword evidence="7 14" id="KW-1133">Transmembrane helix</keyword>
<evidence type="ECO:0000256" key="7">
    <source>
        <dbReference type="ARBA" id="ARBA00022989"/>
    </source>
</evidence>
<evidence type="ECO:0000256" key="14">
    <source>
        <dbReference type="HAMAP-Rule" id="MF_00154"/>
    </source>
</evidence>
<evidence type="ECO:0000256" key="3">
    <source>
        <dbReference type="ARBA" id="ARBA00012292"/>
    </source>
</evidence>
<evidence type="ECO:0000313" key="15">
    <source>
        <dbReference type="EMBL" id="GGI90159.1"/>
    </source>
</evidence>
<feature type="transmembrane region" description="Helical" evidence="14">
    <location>
        <begin position="145"/>
        <end position="164"/>
    </location>
</feature>
<feature type="transmembrane region" description="Helical" evidence="14">
    <location>
        <begin position="96"/>
        <end position="115"/>
    </location>
</feature>
<dbReference type="InterPro" id="IPR044878">
    <property type="entry name" value="UbiA_sf"/>
</dbReference>
<evidence type="ECO:0000256" key="4">
    <source>
        <dbReference type="ARBA" id="ARBA00022475"/>
    </source>
</evidence>
<keyword evidence="8 14" id="KW-0350">Heme biosynthesis</keyword>
<evidence type="ECO:0000256" key="11">
    <source>
        <dbReference type="ARBA" id="ARBA00040810"/>
    </source>
</evidence>
<keyword evidence="16" id="KW-1185">Reference proteome</keyword>
<dbReference type="RefSeq" id="WP_131777052.1">
    <property type="nucleotide sequence ID" value="NZ_BMOB01000008.1"/>
</dbReference>
<dbReference type="PANTHER" id="PTHR43448">
    <property type="entry name" value="PROTOHEME IX FARNESYLTRANSFERASE, MITOCHONDRIAL"/>
    <property type="match status" value="1"/>
</dbReference>
<comment type="caution">
    <text evidence="15">The sequence shown here is derived from an EMBL/GenBank/DDBJ whole genome shotgun (WGS) entry which is preliminary data.</text>
</comment>
<reference evidence="15" key="2">
    <citation type="submission" date="2020-09" db="EMBL/GenBank/DDBJ databases">
        <authorList>
            <person name="Sun Q."/>
            <person name="Ohkuma M."/>
        </authorList>
    </citation>
    <scope>NUCLEOTIDE SEQUENCE</scope>
    <source>
        <strain evidence="15">JCM 13919</strain>
    </source>
</reference>
<feature type="transmembrane region" description="Helical" evidence="14">
    <location>
        <begin position="274"/>
        <end position="293"/>
    </location>
</feature>
<dbReference type="FunFam" id="1.10.357.140:FF:000001">
    <property type="entry name" value="Protoheme IX farnesyltransferase"/>
    <property type="match status" value="1"/>
</dbReference>
<dbReference type="GO" id="GO:0005886">
    <property type="term" value="C:plasma membrane"/>
    <property type="evidence" value="ECO:0007669"/>
    <property type="project" value="UniProtKB-SubCell"/>
</dbReference>
<evidence type="ECO:0000256" key="1">
    <source>
        <dbReference type="ARBA" id="ARBA00004651"/>
    </source>
</evidence>
<comment type="similarity">
    <text evidence="14">Belongs to the UbiA prenyltransferase family. Protoheme IX farnesyltransferase subfamily.</text>
</comment>
<dbReference type="NCBIfam" id="NF003349">
    <property type="entry name" value="PRK04375.1-2"/>
    <property type="match status" value="1"/>
</dbReference>
<dbReference type="AlphaFoldDB" id="A0A917JWP2"/>
<evidence type="ECO:0000256" key="9">
    <source>
        <dbReference type="ARBA" id="ARBA00023136"/>
    </source>
</evidence>
<evidence type="ECO:0000256" key="8">
    <source>
        <dbReference type="ARBA" id="ARBA00023133"/>
    </source>
</evidence>
<evidence type="ECO:0000256" key="13">
    <source>
        <dbReference type="ARBA" id="ARBA00047690"/>
    </source>
</evidence>
<accession>A0A917JWP2</accession>
<evidence type="ECO:0000256" key="12">
    <source>
        <dbReference type="ARBA" id="ARBA00042475"/>
    </source>
</evidence>
<keyword evidence="9 14" id="KW-0472">Membrane</keyword>
<name>A0A917JWP2_9GAMM</name>
<evidence type="ECO:0000313" key="16">
    <source>
        <dbReference type="Proteomes" id="UP000630149"/>
    </source>
</evidence>
<dbReference type="Pfam" id="PF01040">
    <property type="entry name" value="UbiA"/>
    <property type="match status" value="1"/>
</dbReference>
<dbReference type="GO" id="GO:0048034">
    <property type="term" value="P:heme O biosynthetic process"/>
    <property type="evidence" value="ECO:0007669"/>
    <property type="project" value="UniProtKB-UniRule"/>
</dbReference>
<dbReference type="EMBL" id="BMOB01000008">
    <property type="protein sequence ID" value="GGI90159.1"/>
    <property type="molecule type" value="Genomic_DNA"/>
</dbReference>
<comment type="pathway">
    <text evidence="2 14">Porphyrin-containing compound metabolism; heme O biosynthesis; heme O from protoheme: step 1/1.</text>
</comment>
<feature type="transmembrane region" description="Helical" evidence="14">
    <location>
        <begin position="241"/>
        <end position="262"/>
    </location>
</feature>
<keyword evidence="5 14" id="KW-0808">Transferase</keyword>
<evidence type="ECO:0000256" key="10">
    <source>
        <dbReference type="ARBA" id="ARBA00030253"/>
    </source>
</evidence>
<dbReference type="InterPro" id="IPR000537">
    <property type="entry name" value="UbiA_prenyltransferase"/>
</dbReference>
<dbReference type="EC" id="2.5.1.141" evidence="3 14"/>
<dbReference type="CDD" id="cd13957">
    <property type="entry name" value="PT_UbiA_Cox10"/>
    <property type="match status" value="1"/>
</dbReference>
<comment type="function">
    <text evidence="14">Converts heme B (protoheme IX) to heme O by substitution of the vinyl group on carbon 2 of heme B porphyrin ring with a hydroxyethyl farnesyl side group.</text>
</comment>
<reference evidence="15" key="1">
    <citation type="journal article" date="2014" name="Int. J. Syst. Evol. Microbiol.">
        <title>Complete genome sequence of Corynebacterium casei LMG S-19264T (=DSM 44701T), isolated from a smear-ripened cheese.</title>
        <authorList>
            <consortium name="US DOE Joint Genome Institute (JGI-PGF)"/>
            <person name="Walter F."/>
            <person name="Albersmeier A."/>
            <person name="Kalinowski J."/>
            <person name="Ruckert C."/>
        </authorList>
    </citation>
    <scope>NUCLEOTIDE SEQUENCE</scope>
    <source>
        <strain evidence="15">JCM 13919</strain>
    </source>
</reference>
<dbReference type="NCBIfam" id="TIGR01473">
    <property type="entry name" value="cyoE_ctaB"/>
    <property type="match status" value="1"/>
</dbReference>
<proteinExistence type="inferred from homology"/>
<evidence type="ECO:0000256" key="6">
    <source>
        <dbReference type="ARBA" id="ARBA00022692"/>
    </source>
</evidence>
<protein>
    <recommendedName>
        <fullName evidence="11 14">Protoheme IX farnesyltransferase</fullName>
        <ecNumber evidence="3 14">2.5.1.141</ecNumber>
    </recommendedName>
    <alternativeName>
        <fullName evidence="12 14">Heme B farnesyltransferase</fullName>
    </alternativeName>
    <alternativeName>
        <fullName evidence="10 14">Heme O synthase</fullName>
    </alternativeName>
</protein>
<evidence type="ECO:0000256" key="5">
    <source>
        <dbReference type="ARBA" id="ARBA00022679"/>
    </source>
</evidence>
<feature type="transmembrane region" description="Helical" evidence="14">
    <location>
        <begin position="170"/>
        <end position="193"/>
    </location>
</feature>
<comment type="miscellaneous">
    <text evidence="14">Carbon 2 of the heme B porphyrin ring is defined according to the Fischer nomenclature.</text>
</comment>
<gene>
    <name evidence="14 15" type="primary">cyoE</name>
    <name evidence="15" type="ORF">GCM10007966_18680</name>
</gene>
<comment type="subcellular location">
    <subcellularLocation>
        <location evidence="1 14">Cell membrane</location>
        <topology evidence="1 14">Multi-pass membrane protein</topology>
    </subcellularLocation>
</comment>
<keyword evidence="6 14" id="KW-0812">Transmembrane</keyword>
<dbReference type="InterPro" id="IPR030470">
    <property type="entry name" value="UbiA_prenylTrfase_CS"/>
</dbReference>
<comment type="catalytic activity">
    <reaction evidence="13 14">
        <text>heme b + (2E,6E)-farnesyl diphosphate + H2O = Fe(II)-heme o + diphosphate</text>
        <dbReference type="Rhea" id="RHEA:28070"/>
        <dbReference type="ChEBI" id="CHEBI:15377"/>
        <dbReference type="ChEBI" id="CHEBI:33019"/>
        <dbReference type="ChEBI" id="CHEBI:60344"/>
        <dbReference type="ChEBI" id="CHEBI:60530"/>
        <dbReference type="ChEBI" id="CHEBI:175763"/>
        <dbReference type="EC" id="2.5.1.141"/>
    </reaction>
</comment>
<evidence type="ECO:0000256" key="2">
    <source>
        <dbReference type="ARBA" id="ARBA00004919"/>
    </source>
</evidence>